<feature type="region of interest" description="Disordered" evidence="1">
    <location>
        <begin position="37"/>
        <end position="57"/>
    </location>
</feature>
<reference evidence="2" key="2">
    <citation type="submission" date="2020-09" db="EMBL/GenBank/DDBJ databases">
        <authorList>
            <person name="Sun Q."/>
            <person name="Ohkuma M."/>
        </authorList>
    </citation>
    <scope>NUCLEOTIDE SEQUENCE</scope>
    <source>
        <strain evidence="2">JCM 4646</strain>
    </source>
</reference>
<proteinExistence type="predicted"/>
<dbReference type="RefSeq" id="WP_190209177.1">
    <property type="nucleotide sequence ID" value="NZ_BNBO01000002.1"/>
</dbReference>
<reference evidence="2" key="1">
    <citation type="journal article" date="2014" name="Int. J. Syst. Evol. Microbiol.">
        <title>Complete genome sequence of Corynebacterium casei LMG S-19264T (=DSM 44701T), isolated from a smear-ripened cheese.</title>
        <authorList>
            <consortium name="US DOE Joint Genome Institute (JGI-PGF)"/>
            <person name="Walter F."/>
            <person name="Albersmeier A."/>
            <person name="Kalinowski J."/>
            <person name="Ruckert C."/>
        </authorList>
    </citation>
    <scope>NUCLEOTIDE SEQUENCE</scope>
    <source>
        <strain evidence="2">JCM 4646</strain>
    </source>
</reference>
<keyword evidence="3" id="KW-1185">Reference proteome</keyword>
<feature type="compositionally biased region" description="Basic and acidic residues" evidence="1">
    <location>
        <begin position="37"/>
        <end position="54"/>
    </location>
</feature>
<sequence>MAAAQAAEIVVRVAHGTQPEGDLRAAVASLDLWLERESTGQGSAERRLGDPEQRRRTKSGELFTELCFRVAEGVAVEALYATVRAAVTAWRRHWRRTHGADQEVEVEVVRPADAPAPAEDAGDAAPPAEDGTGPTDGGATDRA</sequence>
<comment type="caution">
    <text evidence="2">The sequence shown here is derived from an EMBL/GenBank/DDBJ whole genome shotgun (WGS) entry which is preliminary data.</text>
</comment>
<name>A0A919FC64_9ACTN</name>
<dbReference type="Proteomes" id="UP000617734">
    <property type="component" value="Unassembled WGS sequence"/>
</dbReference>
<feature type="compositionally biased region" description="Low complexity" evidence="1">
    <location>
        <begin position="109"/>
        <end position="143"/>
    </location>
</feature>
<evidence type="ECO:0000256" key="1">
    <source>
        <dbReference type="SAM" id="MobiDB-lite"/>
    </source>
</evidence>
<evidence type="ECO:0000313" key="3">
    <source>
        <dbReference type="Proteomes" id="UP000617734"/>
    </source>
</evidence>
<protein>
    <submittedName>
        <fullName evidence="2">Uncharacterized protein</fullName>
    </submittedName>
</protein>
<accession>A0A919FC64</accession>
<gene>
    <name evidence="2" type="ORF">GCM10018781_06140</name>
</gene>
<dbReference type="GeneID" id="95351144"/>
<organism evidence="2 3">
    <name type="scientific">Kitasatospora indigofera</name>
    <dbReference type="NCBI Taxonomy" id="67307"/>
    <lineage>
        <taxon>Bacteria</taxon>
        <taxon>Bacillati</taxon>
        <taxon>Actinomycetota</taxon>
        <taxon>Actinomycetes</taxon>
        <taxon>Kitasatosporales</taxon>
        <taxon>Streptomycetaceae</taxon>
        <taxon>Kitasatospora</taxon>
    </lineage>
</organism>
<dbReference type="AlphaFoldDB" id="A0A919FC64"/>
<dbReference type="EMBL" id="BNBO01000002">
    <property type="protein sequence ID" value="GHH60802.1"/>
    <property type="molecule type" value="Genomic_DNA"/>
</dbReference>
<evidence type="ECO:0000313" key="2">
    <source>
        <dbReference type="EMBL" id="GHH60802.1"/>
    </source>
</evidence>
<feature type="region of interest" description="Disordered" evidence="1">
    <location>
        <begin position="98"/>
        <end position="143"/>
    </location>
</feature>